<feature type="region of interest" description="Disordered" evidence="1">
    <location>
        <begin position="1"/>
        <end position="41"/>
    </location>
</feature>
<evidence type="ECO:0000256" key="1">
    <source>
        <dbReference type="SAM" id="MobiDB-lite"/>
    </source>
</evidence>
<comment type="caution">
    <text evidence="2">The sequence shown here is derived from an EMBL/GenBank/DDBJ whole genome shotgun (WGS) entry which is preliminary data.</text>
</comment>
<reference evidence="2" key="1">
    <citation type="submission" date="2022-08" db="EMBL/GenBank/DDBJ databases">
        <authorList>
            <consortium name="DOE Joint Genome Institute"/>
            <person name="Min B."/>
            <person name="Riley R."/>
            <person name="Sierra-Patev S."/>
            <person name="Naranjo-Ortiz M."/>
            <person name="Looney B."/>
            <person name="Konkel Z."/>
            <person name="Slot J.C."/>
            <person name="Sakamoto Y."/>
            <person name="Steenwyk J.L."/>
            <person name="Rokas A."/>
            <person name="Carro J."/>
            <person name="Camarero S."/>
            <person name="Ferreira P."/>
            <person name="Molpeceres G."/>
            <person name="Ruiz-Duenas F.J."/>
            <person name="Serrano A."/>
            <person name="Henrissat B."/>
            <person name="Drula E."/>
            <person name="Hughes K.W."/>
            <person name="Mata J.L."/>
            <person name="Ishikawa N.K."/>
            <person name="Vargas-Isla R."/>
            <person name="Ushijima S."/>
            <person name="Smith C.A."/>
            <person name="Ahrendt S."/>
            <person name="Andreopoulos W."/>
            <person name="He G."/>
            <person name="Labutti K."/>
            <person name="Lipzen A."/>
            <person name="Ng V."/>
            <person name="Sandor L."/>
            <person name="Barry K."/>
            <person name="Martinez A.T."/>
            <person name="Xiao Y."/>
            <person name="Gibbons J.G."/>
            <person name="Terashima K."/>
            <person name="Hibbett D.S."/>
            <person name="Grigoriev I.V."/>
        </authorList>
    </citation>
    <scope>NUCLEOTIDE SEQUENCE</scope>
    <source>
        <strain evidence="2">TFB7829</strain>
    </source>
</reference>
<organism evidence="2 3">
    <name type="scientific">Lentinula detonsa</name>
    <dbReference type="NCBI Taxonomy" id="2804962"/>
    <lineage>
        <taxon>Eukaryota</taxon>
        <taxon>Fungi</taxon>
        <taxon>Dikarya</taxon>
        <taxon>Basidiomycota</taxon>
        <taxon>Agaricomycotina</taxon>
        <taxon>Agaricomycetes</taxon>
        <taxon>Agaricomycetidae</taxon>
        <taxon>Agaricales</taxon>
        <taxon>Marasmiineae</taxon>
        <taxon>Omphalotaceae</taxon>
        <taxon>Lentinula</taxon>
    </lineage>
</organism>
<protein>
    <submittedName>
        <fullName evidence="2">Uncharacterized protein</fullName>
    </submittedName>
</protein>
<evidence type="ECO:0000313" key="3">
    <source>
        <dbReference type="Proteomes" id="UP001163850"/>
    </source>
</evidence>
<feature type="region of interest" description="Disordered" evidence="1">
    <location>
        <begin position="70"/>
        <end position="106"/>
    </location>
</feature>
<feature type="compositionally biased region" description="Basic and acidic residues" evidence="1">
    <location>
        <begin position="78"/>
        <end position="90"/>
    </location>
</feature>
<name>A0AA38PPW3_9AGAR</name>
<evidence type="ECO:0000313" key="2">
    <source>
        <dbReference type="EMBL" id="KAJ3979498.1"/>
    </source>
</evidence>
<proteinExistence type="predicted"/>
<feature type="non-terminal residue" evidence="2">
    <location>
        <position position="106"/>
    </location>
</feature>
<accession>A0AA38PPW3</accession>
<dbReference type="Proteomes" id="UP001163850">
    <property type="component" value="Unassembled WGS sequence"/>
</dbReference>
<feature type="compositionally biased region" description="Polar residues" evidence="1">
    <location>
        <begin position="27"/>
        <end position="41"/>
    </location>
</feature>
<gene>
    <name evidence="2" type="ORF">F5890DRAFT_1421264</name>
</gene>
<dbReference type="AlphaFoldDB" id="A0AA38PPW3"/>
<dbReference type="EMBL" id="MU802329">
    <property type="protein sequence ID" value="KAJ3979498.1"/>
    <property type="molecule type" value="Genomic_DNA"/>
</dbReference>
<sequence length="106" mass="11895">MARGRDVPAGSNAPEKQQVDEPRLQLPENNKMNNNSLSPEQELTVQMAEANLNDSERERIARCHSSIRILAEDEESHEEGPSMDKGKGIDPRNWGNVSLDDKEMNP</sequence>